<evidence type="ECO:0000313" key="4">
    <source>
        <dbReference type="EMBL" id="MDT8879234.1"/>
    </source>
</evidence>
<evidence type="ECO:0000259" key="3">
    <source>
        <dbReference type="PROSITE" id="PS51123"/>
    </source>
</evidence>
<name>A0ABU3NDH5_9GAMM</name>
<dbReference type="PROSITE" id="PS51123">
    <property type="entry name" value="OMPA_2"/>
    <property type="match status" value="1"/>
</dbReference>
<dbReference type="InterPro" id="IPR036737">
    <property type="entry name" value="OmpA-like_sf"/>
</dbReference>
<evidence type="ECO:0000256" key="1">
    <source>
        <dbReference type="PROSITE-ProRule" id="PRU00473"/>
    </source>
</evidence>
<proteinExistence type="predicted"/>
<dbReference type="Gene3D" id="3.30.1330.60">
    <property type="entry name" value="OmpA-like domain"/>
    <property type="match status" value="1"/>
</dbReference>
<reference evidence="5" key="1">
    <citation type="submission" date="2023-07" db="EMBL/GenBank/DDBJ databases">
        <title>Substrates and metabolic shifts associated with increased methane emissions in unrestored hypersaline salterns.</title>
        <authorList>
            <person name="Bueno De Mesquita C.P."/>
            <person name="Tringe S.G."/>
        </authorList>
    </citation>
    <scope>NUCLEOTIDE SEQUENCE [LARGE SCALE GENOMIC DNA]</scope>
    <source>
        <strain evidence="5">I4</strain>
    </source>
</reference>
<dbReference type="Pfam" id="PF00691">
    <property type="entry name" value="OmpA"/>
    <property type="match status" value="1"/>
</dbReference>
<dbReference type="InterPro" id="IPR006665">
    <property type="entry name" value="OmpA-like"/>
</dbReference>
<feature type="transmembrane region" description="Helical" evidence="2">
    <location>
        <begin position="24"/>
        <end position="48"/>
    </location>
</feature>
<dbReference type="PANTHER" id="PTHR30329:SF21">
    <property type="entry name" value="LIPOPROTEIN YIAD-RELATED"/>
    <property type="match status" value="1"/>
</dbReference>
<gene>
    <name evidence="4" type="ORF">RSO68_07110</name>
</gene>
<feature type="domain" description="OmpA-like" evidence="3">
    <location>
        <begin position="215"/>
        <end position="335"/>
    </location>
</feature>
<keyword evidence="1 2" id="KW-0472">Membrane</keyword>
<organism evidence="4 5">
    <name type="scientific">Halomonas saccharevitans</name>
    <dbReference type="NCBI Taxonomy" id="416872"/>
    <lineage>
        <taxon>Bacteria</taxon>
        <taxon>Pseudomonadati</taxon>
        <taxon>Pseudomonadota</taxon>
        <taxon>Gammaproteobacteria</taxon>
        <taxon>Oceanospirillales</taxon>
        <taxon>Halomonadaceae</taxon>
        <taxon>Halomonas</taxon>
    </lineage>
</organism>
<comment type="caution">
    <text evidence="4">The sequence shown here is derived from an EMBL/GenBank/DDBJ whole genome shotgun (WGS) entry which is preliminary data.</text>
</comment>
<dbReference type="InterPro" id="IPR050330">
    <property type="entry name" value="Bact_OuterMem_StrucFunc"/>
</dbReference>
<dbReference type="PANTHER" id="PTHR30329">
    <property type="entry name" value="STATOR ELEMENT OF FLAGELLAR MOTOR COMPLEX"/>
    <property type="match status" value="1"/>
</dbReference>
<accession>A0ABU3NDH5</accession>
<evidence type="ECO:0000313" key="5">
    <source>
        <dbReference type="Proteomes" id="UP001255917"/>
    </source>
</evidence>
<dbReference type="RefSeq" id="WP_315585968.1">
    <property type="nucleotide sequence ID" value="NZ_JAVXUR010000002.1"/>
</dbReference>
<sequence>MIDEHRGPGRHDSLMRPLPADDDASGWMVSYVDIMTLLVALLVLIITLGELGAGAATPEAVDIAPPTVSEAMPTLGVPLPESLRRVVDERATRAAAPGGMSARAISAALGVAGLPDVRPAPPPLLALPGTVEAQNEAQDEAQGGIDAEGPQWLVSAGVDLTRPLADYLVVLADRPPAGVEAVDEAAIAGARFVAEALMEAPYLADLDGMEVSRIPEGVRLRVEDRLLFPTAEAELTDEGRALVAKRLYEMVRRHPGEVAVEGHSDSRAISTERFPSNWALSSARAIAIVEALVAAGVDPARLRAVGLADTRPLASNDTAEGRARNRRVEVVIQAR</sequence>
<dbReference type="SUPFAM" id="SSF103088">
    <property type="entry name" value="OmpA-like"/>
    <property type="match status" value="1"/>
</dbReference>
<dbReference type="Proteomes" id="UP001255917">
    <property type="component" value="Unassembled WGS sequence"/>
</dbReference>
<keyword evidence="2" id="KW-0812">Transmembrane</keyword>
<dbReference type="CDD" id="cd07185">
    <property type="entry name" value="OmpA_C-like"/>
    <property type="match status" value="1"/>
</dbReference>
<keyword evidence="2" id="KW-1133">Transmembrane helix</keyword>
<protein>
    <submittedName>
        <fullName evidence="4">OmpA family protein</fullName>
    </submittedName>
</protein>
<evidence type="ECO:0000256" key="2">
    <source>
        <dbReference type="SAM" id="Phobius"/>
    </source>
</evidence>
<keyword evidence="5" id="KW-1185">Reference proteome</keyword>
<dbReference type="EMBL" id="JAVXUR010000002">
    <property type="protein sequence ID" value="MDT8879234.1"/>
    <property type="molecule type" value="Genomic_DNA"/>
</dbReference>